<feature type="transmembrane region" description="Helical" evidence="10">
    <location>
        <begin position="64"/>
        <end position="89"/>
    </location>
</feature>
<evidence type="ECO:0000256" key="8">
    <source>
        <dbReference type="ARBA" id="ARBA00023136"/>
    </source>
</evidence>
<dbReference type="EMBL" id="RBNJ01002033">
    <property type="protein sequence ID" value="RUS32475.1"/>
    <property type="molecule type" value="Genomic_DNA"/>
</dbReference>
<proteinExistence type="inferred from homology"/>
<keyword evidence="7 10" id="KW-1133">Transmembrane helix</keyword>
<dbReference type="GO" id="GO:0015421">
    <property type="term" value="F:ABC-type oligopeptide transporter activity"/>
    <property type="evidence" value="ECO:0007669"/>
    <property type="project" value="TreeGrafter"/>
</dbReference>
<dbReference type="CDD" id="cd03249">
    <property type="entry name" value="ABC_MTABC3_MDL1_MDL2"/>
    <property type="match status" value="1"/>
</dbReference>
<feature type="transmembrane region" description="Helical" evidence="10">
    <location>
        <begin position="771"/>
        <end position="792"/>
    </location>
</feature>
<dbReference type="InterPro" id="IPR003439">
    <property type="entry name" value="ABC_transporter-like_ATP-bd"/>
</dbReference>
<dbReference type="PANTHER" id="PTHR43394:SF27">
    <property type="entry name" value="ATP-DEPENDENT TRANSLOCASE ABCB1-LIKE"/>
    <property type="match status" value="1"/>
</dbReference>
<dbReference type="FunFam" id="3.40.50.300:FF:000205">
    <property type="entry name" value="ABC transporter B family member 4"/>
    <property type="match status" value="1"/>
</dbReference>
<feature type="region of interest" description="Disordered" evidence="9">
    <location>
        <begin position="703"/>
        <end position="727"/>
    </location>
</feature>
<comment type="similarity">
    <text evidence="2">Belongs to the ABC transporter superfamily. ABCB family. Multidrug resistance exporter (TC 3.A.1.201) subfamily.</text>
</comment>
<dbReference type="PANTHER" id="PTHR43394">
    <property type="entry name" value="ATP-DEPENDENT PERMEASE MDL1, MITOCHONDRIAL"/>
    <property type="match status" value="1"/>
</dbReference>
<dbReference type="GO" id="GO:0090374">
    <property type="term" value="P:oligopeptide export from mitochondrion"/>
    <property type="evidence" value="ECO:0007669"/>
    <property type="project" value="TreeGrafter"/>
</dbReference>
<dbReference type="FunFam" id="1.20.1560.10:FF:000009">
    <property type="entry name" value="ABC transporter B family member 1"/>
    <property type="match status" value="1"/>
</dbReference>
<evidence type="ECO:0000259" key="11">
    <source>
        <dbReference type="PROSITE" id="PS50893"/>
    </source>
</evidence>
<organism evidence="13 14">
    <name type="scientific">Jimgerdemannia flammicorona</name>
    <dbReference type="NCBI Taxonomy" id="994334"/>
    <lineage>
        <taxon>Eukaryota</taxon>
        <taxon>Fungi</taxon>
        <taxon>Fungi incertae sedis</taxon>
        <taxon>Mucoromycota</taxon>
        <taxon>Mucoromycotina</taxon>
        <taxon>Endogonomycetes</taxon>
        <taxon>Endogonales</taxon>
        <taxon>Endogonaceae</taxon>
        <taxon>Jimgerdemannia</taxon>
    </lineage>
</organism>
<dbReference type="Proteomes" id="UP000274822">
    <property type="component" value="Unassembled WGS sequence"/>
</dbReference>
<evidence type="ECO:0000256" key="6">
    <source>
        <dbReference type="ARBA" id="ARBA00022840"/>
    </source>
</evidence>
<gene>
    <name evidence="13" type="ORF">BC938DRAFT_475313</name>
</gene>
<dbReference type="InterPro" id="IPR011527">
    <property type="entry name" value="ABC1_TM_dom"/>
</dbReference>
<dbReference type="InterPro" id="IPR003593">
    <property type="entry name" value="AAA+_ATPase"/>
</dbReference>
<dbReference type="CDD" id="cd18577">
    <property type="entry name" value="ABC_6TM_Pgp_ABCB1_D1_like"/>
    <property type="match status" value="1"/>
</dbReference>
<name>A0A433QRS3_9FUNG</name>
<evidence type="ECO:0000256" key="7">
    <source>
        <dbReference type="ARBA" id="ARBA00022989"/>
    </source>
</evidence>
<feature type="domain" description="ABC transmembrane type-1" evidence="12">
    <location>
        <begin position="67"/>
        <end position="355"/>
    </location>
</feature>
<evidence type="ECO:0000313" key="13">
    <source>
        <dbReference type="EMBL" id="RUS32475.1"/>
    </source>
</evidence>
<dbReference type="GO" id="GO:0005743">
    <property type="term" value="C:mitochondrial inner membrane"/>
    <property type="evidence" value="ECO:0007669"/>
    <property type="project" value="TreeGrafter"/>
</dbReference>
<comment type="caution">
    <text evidence="13">The sequence shown here is derived from an EMBL/GenBank/DDBJ whole genome shotgun (WGS) entry which is preliminary data.</text>
</comment>
<feature type="transmembrane region" description="Helical" evidence="10">
    <location>
        <begin position="326"/>
        <end position="344"/>
    </location>
</feature>
<feature type="transmembrane region" description="Helical" evidence="10">
    <location>
        <begin position="291"/>
        <end position="314"/>
    </location>
</feature>
<dbReference type="Gene3D" id="3.40.50.300">
    <property type="entry name" value="P-loop containing nucleotide triphosphate hydrolases"/>
    <property type="match status" value="2"/>
</dbReference>
<keyword evidence="4 10" id="KW-0812">Transmembrane</keyword>
<dbReference type="Pfam" id="PF00005">
    <property type="entry name" value="ABC_tran"/>
    <property type="match status" value="2"/>
</dbReference>
<dbReference type="SUPFAM" id="SSF90123">
    <property type="entry name" value="ABC transporter transmembrane region"/>
    <property type="match status" value="2"/>
</dbReference>
<evidence type="ECO:0000256" key="9">
    <source>
        <dbReference type="SAM" id="MobiDB-lite"/>
    </source>
</evidence>
<dbReference type="Gene3D" id="1.20.1560.10">
    <property type="entry name" value="ABC transporter type 1, transmembrane domain"/>
    <property type="match status" value="1"/>
</dbReference>
<dbReference type="CDD" id="cd18578">
    <property type="entry name" value="ABC_6TM_Pgp_ABCB1_D2_like"/>
    <property type="match status" value="1"/>
</dbReference>
<keyword evidence="14" id="KW-1185">Reference proteome</keyword>
<dbReference type="FunFam" id="3.40.50.300:FF:000913">
    <property type="entry name" value="ABC multidrug transporter SitT"/>
    <property type="match status" value="1"/>
</dbReference>
<dbReference type="PROSITE" id="PS00211">
    <property type="entry name" value="ABC_TRANSPORTER_1"/>
    <property type="match status" value="2"/>
</dbReference>
<accession>A0A433QRS3</accession>
<feature type="transmembrane region" description="Helical" evidence="10">
    <location>
        <begin position="1015"/>
        <end position="1037"/>
    </location>
</feature>
<feature type="transmembrane region" description="Helical" evidence="10">
    <location>
        <begin position="109"/>
        <end position="136"/>
    </location>
</feature>
<dbReference type="InterPro" id="IPR036640">
    <property type="entry name" value="ABC1_TM_sf"/>
</dbReference>
<dbReference type="Pfam" id="PF00664">
    <property type="entry name" value="ABC_membrane"/>
    <property type="match status" value="2"/>
</dbReference>
<keyword evidence="13" id="KW-0378">Hydrolase</keyword>
<evidence type="ECO:0000256" key="1">
    <source>
        <dbReference type="ARBA" id="ARBA00004141"/>
    </source>
</evidence>
<dbReference type="InterPro" id="IPR039421">
    <property type="entry name" value="Type_1_exporter"/>
</dbReference>
<protein>
    <submittedName>
        <fullName evidence="13">P-loop containing nucleoside triphosphate hydrolase protein</fullName>
    </submittedName>
</protein>
<dbReference type="PROSITE" id="PS50929">
    <property type="entry name" value="ABC_TM1F"/>
    <property type="match status" value="2"/>
</dbReference>
<feature type="transmembrane region" description="Helical" evidence="10">
    <location>
        <begin position="744"/>
        <end position="765"/>
    </location>
</feature>
<feature type="domain" description="ABC transmembrane type-1" evidence="12">
    <location>
        <begin position="775"/>
        <end position="1052"/>
    </location>
</feature>
<evidence type="ECO:0000256" key="4">
    <source>
        <dbReference type="ARBA" id="ARBA00022692"/>
    </source>
</evidence>
<reference evidence="13 14" key="1">
    <citation type="journal article" date="2018" name="New Phytol.">
        <title>Phylogenomics of Endogonaceae and evolution of mycorrhizas within Mucoromycota.</title>
        <authorList>
            <person name="Chang Y."/>
            <person name="Desiro A."/>
            <person name="Na H."/>
            <person name="Sandor L."/>
            <person name="Lipzen A."/>
            <person name="Clum A."/>
            <person name="Barry K."/>
            <person name="Grigoriev I.V."/>
            <person name="Martin F.M."/>
            <person name="Stajich J.E."/>
            <person name="Smith M.E."/>
            <person name="Bonito G."/>
            <person name="Spatafora J.W."/>
        </authorList>
    </citation>
    <scope>NUCLEOTIDE SEQUENCE [LARGE SCALE GENOMIC DNA]</scope>
    <source>
        <strain evidence="13 14">AD002</strain>
    </source>
</reference>
<evidence type="ECO:0000259" key="12">
    <source>
        <dbReference type="PROSITE" id="PS50929"/>
    </source>
</evidence>
<dbReference type="InterPro" id="IPR017871">
    <property type="entry name" value="ABC_transporter-like_CS"/>
</dbReference>
<dbReference type="SMART" id="SM00382">
    <property type="entry name" value="AAA"/>
    <property type="match status" value="2"/>
</dbReference>
<dbReference type="SUPFAM" id="SSF52540">
    <property type="entry name" value="P-loop containing nucleoside triphosphate hydrolases"/>
    <property type="match status" value="2"/>
</dbReference>
<evidence type="ECO:0000313" key="14">
    <source>
        <dbReference type="Proteomes" id="UP000274822"/>
    </source>
</evidence>
<dbReference type="PROSITE" id="PS50893">
    <property type="entry name" value="ABC_TRANSPORTER_2"/>
    <property type="match status" value="2"/>
</dbReference>
<dbReference type="InterPro" id="IPR027417">
    <property type="entry name" value="P-loop_NTPase"/>
</dbReference>
<feature type="transmembrane region" description="Helical" evidence="10">
    <location>
        <begin position="213"/>
        <end position="231"/>
    </location>
</feature>
<feature type="transmembrane region" description="Helical" evidence="10">
    <location>
        <begin position="888"/>
        <end position="921"/>
    </location>
</feature>
<comment type="subcellular location">
    <subcellularLocation>
        <location evidence="1">Membrane</location>
        <topology evidence="1">Multi-pass membrane protein</topology>
    </subcellularLocation>
</comment>
<evidence type="ECO:0000256" key="5">
    <source>
        <dbReference type="ARBA" id="ARBA00022741"/>
    </source>
</evidence>
<keyword evidence="6" id="KW-0067">ATP-binding</keyword>
<feature type="domain" description="ABC transporter" evidence="11">
    <location>
        <begin position="390"/>
        <end position="641"/>
    </location>
</feature>
<keyword evidence="3" id="KW-0813">Transport</keyword>
<sequence length="1283" mass="141355">MDDEKKDDHRISSTTPTDAVVGDATVISQSRSKGSDDDDVAAKKKTEAIPYLQLYRFASPFDKFCIFLGLICSIGTGISQPVSTIFFGQFLQDFATFFSLPPDEIIAKIVPTILFFVYFGTILIVLGYGVMCFWTLSGENQTRRIRQKYLHAILRQDMGWFDKAEEGSLTTRLASDTYLIQEGISDKAGLVVQYTAQFIAGVVIAFVKGWKLALVLLAAIPALAIVGGVVIKTLSSYTSKGQDTYAEAGAIAEQAFAGIRTVYSFSLQQRFRDRYEKKLEIAYKTGVRKGLALGWGFGCFMFVLFSTYGLALWYGSRLVLQGTMNGGEVLTVFFALMMGAMSLMQIPSNIAAFASASGAAYKIFNTIDRVPEIDASSTEGLKPDKVRGHIVFKDVQFNYPSRSDVKILKQLNLEIQSGTTVAIVGPSGSGKSTTVQLIQRFYDPAEGDVLLDGNNLKDINVKWLRQQIGIVSQEPVLFNTSIKNNLIMGSVSSTVTEEQIIDACKQANCHHFIIQLPKGYDTVVGEVGDKMIIFPWFPCHGGMLSGGQKQRIAIARALIKNPPILLLDEATSALDTASERLVQRALDTASKNRSTVVIAHRLSTIKHANLIVVMDQGVIAEKGTHDELYALGGIYYELVNKQKLKTKGCETETEQGGRNTPIVDDESVGDEEIERALQEETVQILQQVVDETDKVVETKITLDEDTQSEDSGTRKRRLEKEDEKLKKQQKMPIKRVLMMMMPDWPIMILGTIGAAIAGAVTYLIYMSNLCFFSQIFPMFALILSRILGILYSPSELDPGPFQGANFWAFAFVLIGVVGFFSIGAQSFGFEVAGERLTKRIRSACFEVLLRQEIGFYDEEEHSMGALTTRLATDASKVHEVVTKVFGDLIQVIVTGIVGLVMALVGSWQLTLVVLACAPFIMVASAFENRMHHGFNDKAKKAYEESGRIAGEAIKEIRTVASLNKEQYFEEKFAENIVRPHKIAVRKAWLSSFGYGLSQGFTLYANAVAFYAGLRFAIVGILNITELFQVLFAIMMTASGLGRASTFMSSWSKAKVAAIGVFELIDRQTAIDPNAPGSEILTIEGKVSLSDIAFTYPARPDARIFTGGLNIEVLPRKTVAIVGPSGCGKSTVIGMLERWYDANAGTVSIENLDVKRWQLNFMRKHLALVGQEPVLFDLTIKENILYGTDREDVTEEELKEVAKSANIYNFVKDLPVGKDAFDTRVGDKGSQLSGGQKQRIAIARALIRRPKILLLDEATSALDSESEKLVQEALDKAIEGNLSF</sequence>
<evidence type="ECO:0000256" key="2">
    <source>
        <dbReference type="ARBA" id="ARBA00007577"/>
    </source>
</evidence>
<keyword evidence="5" id="KW-0547">Nucleotide-binding</keyword>
<feature type="transmembrane region" description="Helical" evidence="10">
    <location>
        <begin position="804"/>
        <end position="824"/>
    </location>
</feature>
<feature type="domain" description="ABC transporter" evidence="11">
    <location>
        <begin position="1086"/>
        <end position="1281"/>
    </location>
</feature>
<dbReference type="FunFam" id="1.20.1560.10:FF:000102">
    <property type="entry name" value="ABC multidrug transporter Mdr1"/>
    <property type="match status" value="1"/>
</dbReference>
<evidence type="ECO:0000256" key="3">
    <source>
        <dbReference type="ARBA" id="ARBA00022448"/>
    </source>
</evidence>
<dbReference type="GO" id="GO:0016887">
    <property type="term" value="F:ATP hydrolysis activity"/>
    <property type="evidence" value="ECO:0007669"/>
    <property type="project" value="InterPro"/>
</dbReference>
<keyword evidence="8 10" id="KW-0472">Membrane</keyword>
<dbReference type="GO" id="GO:0005524">
    <property type="term" value="F:ATP binding"/>
    <property type="evidence" value="ECO:0007669"/>
    <property type="project" value="UniProtKB-KW"/>
</dbReference>
<evidence type="ECO:0000256" key="10">
    <source>
        <dbReference type="SAM" id="Phobius"/>
    </source>
</evidence>